<reference evidence="1 2" key="1">
    <citation type="journal article" date="2021" name="Res Sq">
        <title>Streptomyces Pimoensis sp. nov., Isolated From the Taklimakan Desert in Xinjiang, China.</title>
        <authorList>
            <person name="Zhang P."/>
            <person name="Luo X."/>
            <person name="Luo X."/>
            <person name="Liu Z."/>
            <person name="Xia Z."/>
            <person name="Wan C."/>
            <person name="zhang L."/>
        </authorList>
    </citation>
    <scope>NUCLEOTIDE SEQUENCE [LARGE SCALE GENOMIC DNA]</scope>
    <source>
        <strain evidence="1 2">TRM75549</strain>
    </source>
</reference>
<comment type="caution">
    <text evidence="1">The sequence shown here is derived from an EMBL/GenBank/DDBJ whole genome shotgun (WGS) entry which is preliminary data.</text>
</comment>
<proteinExistence type="predicted"/>
<name>A0ABV4J1P8_9ACTN</name>
<evidence type="ECO:0000313" key="1">
    <source>
        <dbReference type="EMBL" id="MEZ3180799.1"/>
    </source>
</evidence>
<sequence>MSCNCCPPVIVGNNIPPCVSTDPGNVLTQGADGCLYVPEPAPPTLDPAACNAARDDGAGLLVPRTEVTGVVGSAPAATGTTRSVDIDVVETPGCPHTWAVGARLTPASGFRNSERGHADLLAAQGTDVPIPESDVVLPEPGTYHLDTDVRYALGTDIGGSGYIIGHLRDETAGTLLTSFTQIAAINSPSAQEYQGGTTHIMAEHTVTTAPRTVRLHLMFVYTGGTIAAAAAGGSDSNGATRTRFLKVRD</sequence>
<dbReference type="RefSeq" id="WP_371239717.1">
    <property type="nucleotide sequence ID" value="NZ_JAHWZY010000019.1"/>
</dbReference>
<protein>
    <submittedName>
        <fullName evidence="1">Uncharacterized protein</fullName>
    </submittedName>
</protein>
<gene>
    <name evidence="1" type="ORF">KYY02_19525</name>
</gene>
<dbReference type="Proteomes" id="UP001567537">
    <property type="component" value="Unassembled WGS sequence"/>
</dbReference>
<keyword evidence="2" id="KW-1185">Reference proteome</keyword>
<organism evidence="1 2">
    <name type="scientific">Streptomyces pimonensis</name>
    <dbReference type="NCBI Taxonomy" id="2860288"/>
    <lineage>
        <taxon>Bacteria</taxon>
        <taxon>Bacillati</taxon>
        <taxon>Actinomycetota</taxon>
        <taxon>Actinomycetes</taxon>
        <taxon>Kitasatosporales</taxon>
        <taxon>Streptomycetaceae</taxon>
        <taxon>Streptomyces</taxon>
    </lineage>
</organism>
<dbReference type="EMBL" id="JAHWZY010000019">
    <property type="protein sequence ID" value="MEZ3180799.1"/>
    <property type="molecule type" value="Genomic_DNA"/>
</dbReference>
<accession>A0ABV4J1P8</accession>
<evidence type="ECO:0000313" key="2">
    <source>
        <dbReference type="Proteomes" id="UP001567537"/>
    </source>
</evidence>